<gene>
    <name evidence="1" type="ORF">H0H12_29665</name>
</gene>
<evidence type="ECO:0000313" key="2">
    <source>
        <dbReference type="Proteomes" id="UP000510934"/>
    </source>
</evidence>
<sequence>MDIQIRPLTPFEDSDWEVRMGQIRITFRTESEARNFVQTLQARITAQHLLPLYSDGKRDELGTPGID</sequence>
<evidence type="ECO:0000313" key="1">
    <source>
        <dbReference type="EMBL" id="QLJ17453.1"/>
    </source>
</evidence>
<reference evidence="1 2" key="1">
    <citation type="journal article" date="2009" name="Mikrobiologiia">
        <title>[Phenanthren biodegradation and interaction of Pseudomonas putida BS3701 and Burkholderia sp.BS3702 in plant rhizosphere].</title>
        <authorList>
            <person name="Ovchinnikova A.A."/>
            <person name="Vetrova A.A."/>
            <person name="Filonov A.E."/>
            <person name="Boronin A.M."/>
        </authorList>
    </citation>
    <scope>NUCLEOTIDE SEQUENCE [LARGE SCALE GENOMIC DNA]</scope>
    <source>
        <strain evidence="1 2">BS3701</strain>
        <plasmid evidence="2">pbs1142</plasmid>
    </source>
</reference>
<dbReference type="EMBL" id="CP059054">
    <property type="protein sequence ID" value="QLJ17453.1"/>
    <property type="molecule type" value="Genomic_DNA"/>
</dbReference>
<organism evidence="1 2">
    <name type="scientific">Pseudomonas putida</name>
    <name type="common">Arthrobacter siderocapsulatus</name>
    <dbReference type="NCBI Taxonomy" id="303"/>
    <lineage>
        <taxon>Bacteria</taxon>
        <taxon>Pseudomonadati</taxon>
        <taxon>Pseudomonadota</taxon>
        <taxon>Gammaproteobacteria</taxon>
        <taxon>Pseudomonadales</taxon>
        <taxon>Pseudomonadaceae</taxon>
        <taxon>Pseudomonas</taxon>
    </lineage>
</organism>
<keyword evidence="1" id="KW-0614">Plasmid</keyword>
<dbReference type="AlphaFoldDB" id="A0A7D5W206"/>
<proteinExistence type="predicted"/>
<geneLocation type="plasmid" evidence="2">
    <name>pbs1142</name>
</geneLocation>
<dbReference type="RefSeq" id="WP_180690221.1">
    <property type="nucleotide sequence ID" value="NZ_CP059054.1"/>
</dbReference>
<accession>A0A7D5W206</accession>
<protein>
    <submittedName>
        <fullName evidence="1">Uncharacterized protein</fullName>
    </submittedName>
</protein>
<name>A0A7D5W206_PSEPU</name>
<dbReference type="Proteomes" id="UP000510934">
    <property type="component" value="Plasmid pBS1142"/>
</dbReference>